<dbReference type="AlphaFoldDB" id="A0A922MY36"/>
<name>A0A922MY36_SPOEX</name>
<comment type="caution">
    <text evidence="1">The sequence shown here is derived from an EMBL/GenBank/DDBJ whole genome shotgun (WGS) entry which is preliminary data.</text>
</comment>
<accession>A0A922MY36</accession>
<dbReference type="EMBL" id="JACEFF010000057">
    <property type="protein sequence ID" value="KAH9645073.1"/>
    <property type="molecule type" value="Genomic_DNA"/>
</dbReference>
<proteinExistence type="predicted"/>
<organism evidence="1 2">
    <name type="scientific">Spodoptera exigua</name>
    <name type="common">Beet armyworm</name>
    <name type="synonym">Noctua fulgens</name>
    <dbReference type="NCBI Taxonomy" id="7107"/>
    <lineage>
        <taxon>Eukaryota</taxon>
        <taxon>Metazoa</taxon>
        <taxon>Ecdysozoa</taxon>
        <taxon>Arthropoda</taxon>
        <taxon>Hexapoda</taxon>
        <taxon>Insecta</taxon>
        <taxon>Pterygota</taxon>
        <taxon>Neoptera</taxon>
        <taxon>Endopterygota</taxon>
        <taxon>Lepidoptera</taxon>
        <taxon>Glossata</taxon>
        <taxon>Ditrysia</taxon>
        <taxon>Noctuoidea</taxon>
        <taxon>Noctuidae</taxon>
        <taxon>Amphipyrinae</taxon>
        <taxon>Spodoptera</taxon>
    </lineage>
</organism>
<evidence type="ECO:0000313" key="1">
    <source>
        <dbReference type="EMBL" id="KAH9645073.1"/>
    </source>
</evidence>
<evidence type="ECO:0008006" key="3">
    <source>
        <dbReference type="Google" id="ProtNLM"/>
    </source>
</evidence>
<sequence length="293" mass="34000">MERTLNRKGDDNDQNISAFDIQTYEMIPTKKGKFLLMFQGYTYSQQHQTRNYYCSKKDSGCKARLKLDCNGKILPTSFIQHLHPPPKYVVMPKGQYVKFTVPKIIDILSPRLQISVHNVTNGKAVDLDWRIYFLEDGYWKHLGMFHEESCMQGETEIRQSPEHCSALQRTPSSVQIPLHQWNILSCLAILINFDSTKSDVIQNLPVRCLKALTCFLPGHKYQFITSQMGKQLILIGGYTFSKPVTGNIWVCSTKNPACKAKLRLDSHQNIVQLYNEHPHRSRYRFFNGIYYRV</sequence>
<dbReference type="Proteomes" id="UP000814243">
    <property type="component" value="Unassembled WGS sequence"/>
</dbReference>
<evidence type="ECO:0000313" key="2">
    <source>
        <dbReference type="Proteomes" id="UP000814243"/>
    </source>
</evidence>
<protein>
    <recommendedName>
        <fullName evidence="3">Modifier of mdg4</fullName>
    </recommendedName>
</protein>
<dbReference type="Gene3D" id="2.20.25.240">
    <property type="match status" value="2"/>
</dbReference>
<gene>
    <name evidence="1" type="ORF">HF086_005618</name>
</gene>
<reference evidence="1" key="1">
    <citation type="journal article" date="2021" name="G3 (Bethesda)">
        <title>Genome and transcriptome analysis of the beet armyworm Spodoptera exigua reveals targets for pest control. .</title>
        <authorList>
            <person name="Simon S."/>
            <person name="Breeschoten T."/>
            <person name="Jansen H.J."/>
            <person name="Dirks R.P."/>
            <person name="Schranz M.E."/>
            <person name="Ros V.I.D."/>
        </authorList>
    </citation>
    <scope>NUCLEOTIDE SEQUENCE</scope>
    <source>
        <strain evidence="1">TB_SE_WUR_2020</strain>
    </source>
</reference>